<organism evidence="2 3">
    <name type="scientific">Candidatus Chazhemtobacterium aquaticus</name>
    <dbReference type="NCBI Taxonomy" id="2715735"/>
    <lineage>
        <taxon>Bacteria</taxon>
        <taxon>Candidatus Chazhemtobacteraceae</taxon>
        <taxon>Candidatus Chazhemtobacterium</taxon>
    </lineage>
</organism>
<sequence>MNLEPFYPYIITLAFIWLALLSFFIFRLISHYNSLTSGTKKTDLVSTLNSILKQLHDNQKDITSTNARLDQEIENAKKHFKCFGFKRFNPFTDTGGDQSFVLTLLDENHDGFVISSLHGRENTRVYAKRISLGKAPDQALSKEELEVINQAIKK</sequence>
<keyword evidence="3" id="KW-1185">Reference proteome</keyword>
<keyword evidence="1" id="KW-0472">Membrane</keyword>
<accession>A0A857N7H3</accession>
<dbReference type="Proteomes" id="UP000463983">
    <property type="component" value="Chromosome"/>
</dbReference>
<dbReference type="KEGG" id="caqa:MICH65_0348"/>
<evidence type="ECO:0000256" key="1">
    <source>
        <dbReference type="SAM" id="Phobius"/>
    </source>
</evidence>
<proteinExistence type="predicted"/>
<gene>
    <name evidence="2" type="ORF">MICH65_0348</name>
</gene>
<dbReference type="AlphaFoldDB" id="A0A857N7H3"/>
<keyword evidence="1" id="KW-1133">Transmembrane helix</keyword>
<reference evidence="3" key="1">
    <citation type="journal article" date="2020" name="Microorganisms">
        <title>Complete Genome of a Member of a New Bacterial Lineage in the Microgenomates Group Reveals an Unusual Nucleotide Composition Disparity Between Two Strands of DNA and Limited Metabolic Potential.</title>
        <authorList>
            <person name="Kadnikov V.V."/>
            <person name="Mardanov A.V."/>
            <person name="Beletsky A.V."/>
            <person name="Karnachuk O.V."/>
            <person name="Ravin N.V."/>
        </authorList>
    </citation>
    <scope>NUCLEOTIDE SEQUENCE [LARGE SCALE GENOMIC DNA]</scope>
</reference>
<evidence type="ECO:0008006" key="4">
    <source>
        <dbReference type="Google" id="ProtNLM"/>
    </source>
</evidence>
<evidence type="ECO:0000313" key="2">
    <source>
        <dbReference type="EMBL" id="QHO63329.1"/>
    </source>
</evidence>
<dbReference type="EMBL" id="CP047901">
    <property type="protein sequence ID" value="QHO63329.1"/>
    <property type="molecule type" value="Genomic_DNA"/>
</dbReference>
<feature type="transmembrane region" description="Helical" evidence="1">
    <location>
        <begin position="6"/>
        <end position="26"/>
    </location>
</feature>
<dbReference type="RefSeq" id="WP_161931715.1">
    <property type="nucleotide sequence ID" value="NZ_CP047901.1"/>
</dbReference>
<keyword evidence="1" id="KW-0812">Transmembrane</keyword>
<evidence type="ECO:0000313" key="3">
    <source>
        <dbReference type="Proteomes" id="UP000463983"/>
    </source>
</evidence>
<dbReference type="Pfam" id="PF14584">
    <property type="entry name" value="DUF4446"/>
    <property type="match status" value="1"/>
</dbReference>
<dbReference type="InterPro" id="IPR027981">
    <property type="entry name" value="DUF4446"/>
</dbReference>
<name>A0A857N7H3_9BACT</name>
<protein>
    <recommendedName>
        <fullName evidence="4">DUF4446 family protein</fullName>
    </recommendedName>
</protein>